<protein>
    <submittedName>
        <fullName evidence="6">TmcG</fullName>
    </submittedName>
</protein>
<feature type="region of interest" description="Disordered" evidence="4">
    <location>
        <begin position="1164"/>
        <end position="1210"/>
    </location>
</feature>
<gene>
    <name evidence="6" type="primary">tmcG</name>
</gene>
<sequence length="2167" mass="233755">MKKDKNRSGASAPREASPVASSPTEAATEAATAPARGLPLSVDQQAIWVHWQVDPDRTSHILHMPLLAEEGELDLVRVRAATRAVGERFPMLRARVVESGEEAALLWDDAPGIPVTEVRTDRPRAETVAHHGAFPFDLRQGPLARVQVLHGPDGTVLLIDVHHLVFDGAACGPFLAAFRDAYAGKDLGPADDTTAHAEFARRQHELTHGPQGDTHREHWRRTLGEDLPDPLRMPGRPGEPAFHEAVLDPDLLAAARTAAAAARVHPMIPLYAAFCLLLRARTGQDDLIVPTPYHGRSRELGERVGYFSNVLPLRHRLPAGVSHRRILRDLHHTLREGVRHGALPYPALLRAAGLTGQLARTHAGQVNFQYWPAPPGDIDLTAIALDSPDSPGGTAVLRLLAMEDYADHTLTVMLREDPRGSSLIWKDPTGAVGRATVEELAAAYPVVLAALIADLDATLGEPVPEAAVALDRPSPEASPMDERAWNTGTDAGFPDVSLPGLLRTRATATPDAVALSHGARRLTYAELTDRAATLARGLAARGVRPGDLVALLLPRGVAQVEAVLATLFAGAVYVPLDVAVPAERHRLILEDSQAVCLVTDGRRGVPGFTGPVIALDELRDVPEGDLPETDPGSPAYVIFTSGTTGRPKGVVITHRNVVRLVVNDKLPYTFGPGDVWTMFHSYAFDVSVWEMFGCFAHGGRLVVVGSDEAQDPQRLLALLRSENVTVLSQTPSAFAQLTGVHTSGQDPLDALRYVIFAGEKLDPGSLAGFAARHPRTALVNMYGITEVTVHTTFREVTAQDIGTGRSNIGEPLPTTTLFILGPDREPLPAGETGEIWVGGLGVAVGYLNRPELTAERFLPNPFGEGTLYRSGDLARRLPDGTVEYVGRADQQVKIRGYRIEPGEIENRLLEHPAVEGAVVLAEAGPGGEARLVAYLLPHGTPPTTASLRTASLRGHLAARLPAYMVPARFLTVAAFPLTVNGKTDTKRLRETGTPLETGQDTDPPRTATARAVAEVWSDLLKVRDPGAGQSFFELGGHSLLAARTLRETAERLGGPVPPLRTLFDHPVLQDFADALDRLTDRPGPAPAPAPVRTGGPLPASGFQQRIWFDEQFLEGGALYQVPMVWRVRGRLDPAVLRTALHRMTERNEILRTAFVQRDGALWQEPGAPWQPEVDHQDLTTTTGHDRDHSQNQNQDHDREVTERLRAAARQPVDPASGRLLRITLFDLPGEEQLLLLNTHHLVWDGGSAQPFLCELADCYAQALDPHAPPPAPRPQFRDALSGRAAADVSTGLGHWAARLDGAPAHPAFEPPATPGPHGRVPVPLPAELPQLLGELGTQHGVSPAMVFAAALAAALHGWTGQDDVTFGTPVAGRTDEEHAEVIGPLLNTAVLRSTTHRGETLGELLGRLRDTVLDAIDHQDVPFEDVVERLNPPRLPGRSPYVEVMLAVESEPPAPMLVGPGQMTPYLFEDPETDAHAKFALTIDFREQDGRFTGHLAHRGDRISAEVARAFAGLLGRTVEALCGPRTQRVDEVPTAGPGELARITAFEKGAPAHPATTLPALLAERISQRPGAPAVESSRGVLHYGELHTRALRLSARIRTAVQDREPIVAVVLGRGPDLVTAMLATWYAGCAFCPIDPDYPDERVRLTLKDVAAGAVVTEPGRSSATGDVPVLEVGDPSAYPGDGPLPEPHTPTPESPAYVLYTSGTTGRPKGAVLSHHGLAQLALWHMEAYDITPEDRASHLSSVGFDATQWEIWPYLAAGACVVAHDRRVVVPELAPWLAKHRITMTYLSTPVAEAVWGTGADLPALRWMLFAAAAQTRRPPADLGYRVANNYGPTEGSVVATWQPGPMPQDAPLNVVGRPITGKSVYVVDPAGRRCPIGVTGELLIGGVGIALEYRGNPELTRERFLPAGPGGAPGPVYRTGDRARWREDGTLEFLGRVDRQLKVRGHRIEPQEVEAGLLADPRVLRAYVSGDATTLVAHVVPAAPDARDSRRVLDTLAARLPAHLVPDALMWLDELPTTAHGKVDVARLPRPGRDDLAGTQSWVEPADRLEQRIAAVWATVLDLERVGAADNFFDLGGNSLKLATLHARLLKELDREIPVHRLFEFPTVRRLARFLAPEDDGPATPSPAARDDIDARAARWRTPAPRQSPAAHGTPRRNRNS</sequence>
<feature type="region of interest" description="Disordered" evidence="4">
    <location>
        <begin position="2122"/>
        <end position="2167"/>
    </location>
</feature>
<dbReference type="GO" id="GO:0008610">
    <property type="term" value="P:lipid biosynthetic process"/>
    <property type="evidence" value="ECO:0007669"/>
    <property type="project" value="UniProtKB-ARBA"/>
</dbReference>
<feature type="region of interest" description="Disordered" evidence="4">
    <location>
        <begin position="1"/>
        <end position="35"/>
    </location>
</feature>
<feature type="compositionally biased region" description="Low complexity" evidence="4">
    <location>
        <begin position="20"/>
        <end position="35"/>
    </location>
</feature>
<dbReference type="FunFam" id="3.30.300.30:FF:000015">
    <property type="entry name" value="Nonribosomal peptide synthase SidD"/>
    <property type="match status" value="1"/>
</dbReference>
<keyword evidence="3" id="KW-0597">Phosphoprotein</keyword>
<dbReference type="InterPro" id="IPR042099">
    <property type="entry name" value="ANL_N_sf"/>
</dbReference>
<evidence type="ECO:0000256" key="3">
    <source>
        <dbReference type="ARBA" id="ARBA00022553"/>
    </source>
</evidence>
<dbReference type="Gene3D" id="3.30.559.30">
    <property type="entry name" value="Nonribosomal peptide synthetase, condensation domain"/>
    <property type="match status" value="2"/>
</dbReference>
<accession>A0A1L7SIS5</accession>
<comment type="cofactor">
    <cofactor evidence="1">
        <name>pantetheine 4'-phosphate</name>
        <dbReference type="ChEBI" id="CHEBI:47942"/>
    </cofactor>
</comment>
<dbReference type="GO" id="GO:0047527">
    <property type="term" value="F:2,3-dihydroxybenzoate-serine ligase activity"/>
    <property type="evidence" value="ECO:0007669"/>
    <property type="project" value="TreeGrafter"/>
</dbReference>
<dbReference type="EMBL" id="LN999909">
    <property type="protein sequence ID" value="CUX96954.1"/>
    <property type="molecule type" value="Genomic_DNA"/>
</dbReference>
<dbReference type="SUPFAM" id="SSF47336">
    <property type="entry name" value="ACP-like"/>
    <property type="match status" value="2"/>
</dbReference>
<dbReference type="PROSITE" id="PS00455">
    <property type="entry name" value="AMP_BINDING"/>
    <property type="match status" value="2"/>
</dbReference>
<dbReference type="InterPro" id="IPR000873">
    <property type="entry name" value="AMP-dep_synth/lig_dom"/>
</dbReference>
<dbReference type="InterPro" id="IPR025110">
    <property type="entry name" value="AMP-bd_C"/>
</dbReference>
<dbReference type="SUPFAM" id="SSF56801">
    <property type="entry name" value="Acetyl-CoA synthetase-like"/>
    <property type="match status" value="2"/>
</dbReference>
<dbReference type="PANTHER" id="PTHR45527:SF1">
    <property type="entry name" value="FATTY ACID SYNTHASE"/>
    <property type="match status" value="1"/>
</dbReference>
<dbReference type="Pfam" id="PF00501">
    <property type="entry name" value="AMP-binding"/>
    <property type="match status" value="2"/>
</dbReference>
<dbReference type="GO" id="GO:0009239">
    <property type="term" value="P:enterobactin biosynthetic process"/>
    <property type="evidence" value="ECO:0007669"/>
    <property type="project" value="TreeGrafter"/>
</dbReference>
<evidence type="ECO:0000256" key="1">
    <source>
        <dbReference type="ARBA" id="ARBA00001957"/>
    </source>
</evidence>
<dbReference type="GO" id="GO:0031177">
    <property type="term" value="F:phosphopantetheine binding"/>
    <property type="evidence" value="ECO:0007669"/>
    <property type="project" value="InterPro"/>
</dbReference>
<dbReference type="InterPro" id="IPR020845">
    <property type="entry name" value="AMP-binding_CS"/>
</dbReference>
<dbReference type="InterPro" id="IPR010071">
    <property type="entry name" value="AA_adenyl_dom"/>
</dbReference>
<dbReference type="GO" id="GO:0009366">
    <property type="term" value="C:enterobactin synthetase complex"/>
    <property type="evidence" value="ECO:0007669"/>
    <property type="project" value="TreeGrafter"/>
</dbReference>
<proteinExistence type="predicted"/>
<feature type="compositionally biased region" description="Basic and acidic residues" evidence="4">
    <location>
        <begin position="1172"/>
        <end position="1205"/>
    </location>
</feature>
<dbReference type="GO" id="GO:0005829">
    <property type="term" value="C:cytosol"/>
    <property type="evidence" value="ECO:0007669"/>
    <property type="project" value="TreeGrafter"/>
</dbReference>
<dbReference type="CDD" id="cd17643">
    <property type="entry name" value="A_NRPS_Cytc1-like"/>
    <property type="match status" value="1"/>
</dbReference>
<dbReference type="InterPro" id="IPR009081">
    <property type="entry name" value="PP-bd_ACP"/>
</dbReference>
<dbReference type="Gene3D" id="3.30.559.10">
    <property type="entry name" value="Chloramphenicol acetyltransferase-like domain"/>
    <property type="match status" value="2"/>
</dbReference>
<dbReference type="Pfam" id="PF00550">
    <property type="entry name" value="PP-binding"/>
    <property type="match status" value="2"/>
</dbReference>
<reference evidence="6" key="1">
    <citation type="submission" date="2015-12" db="EMBL/GenBank/DDBJ databases">
        <title>TMC-86A gene cluster.</title>
        <authorList>
            <person name="Zabala D."/>
            <person name="Cartwright J."/>
            <person name="Roberts D."/>
            <person name="Samborskyy M."/>
            <person name="Leadlay P.F."/>
            <person name="Challis G.L."/>
        </authorList>
    </citation>
    <scope>NUCLEOTIDE SEQUENCE</scope>
    <source>
        <strain evidence="6">ATCC 49982</strain>
    </source>
</reference>
<dbReference type="InterPro" id="IPR001242">
    <property type="entry name" value="Condensation_dom"/>
</dbReference>
<evidence type="ECO:0000256" key="2">
    <source>
        <dbReference type="ARBA" id="ARBA00022450"/>
    </source>
</evidence>
<feature type="domain" description="Carrier" evidence="5">
    <location>
        <begin position="2050"/>
        <end position="2125"/>
    </location>
</feature>
<name>A0A1L7SIS5_STRCW</name>
<dbReference type="Gene3D" id="3.30.300.30">
    <property type="match status" value="2"/>
</dbReference>
<dbReference type="SUPFAM" id="SSF52777">
    <property type="entry name" value="CoA-dependent acyltransferases"/>
    <property type="match status" value="4"/>
</dbReference>
<dbReference type="InterPro" id="IPR023213">
    <property type="entry name" value="CAT-like_dom_sf"/>
</dbReference>
<dbReference type="InterPro" id="IPR020806">
    <property type="entry name" value="PKS_PP-bd"/>
</dbReference>
<dbReference type="InterPro" id="IPR036736">
    <property type="entry name" value="ACP-like_sf"/>
</dbReference>
<dbReference type="Pfam" id="PF13193">
    <property type="entry name" value="AMP-binding_C"/>
    <property type="match status" value="2"/>
</dbReference>
<keyword evidence="2" id="KW-0596">Phosphopantetheine</keyword>
<dbReference type="FunFam" id="3.40.50.12780:FF:000012">
    <property type="entry name" value="Non-ribosomal peptide synthetase"/>
    <property type="match status" value="1"/>
</dbReference>
<dbReference type="PANTHER" id="PTHR45527">
    <property type="entry name" value="NONRIBOSOMAL PEPTIDE SYNTHETASE"/>
    <property type="match status" value="1"/>
</dbReference>
<dbReference type="Gene3D" id="1.10.1200.10">
    <property type="entry name" value="ACP-like"/>
    <property type="match status" value="2"/>
</dbReference>
<dbReference type="InterPro" id="IPR045851">
    <property type="entry name" value="AMP-bd_C_sf"/>
</dbReference>
<dbReference type="Gene3D" id="3.40.50.12780">
    <property type="entry name" value="N-terminal domain of ligase-like"/>
    <property type="match status" value="2"/>
</dbReference>
<dbReference type="CDD" id="cd05930">
    <property type="entry name" value="A_NRPS"/>
    <property type="match status" value="1"/>
</dbReference>
<evidence type="ECO:0000259" key="5">
    <source>
        <dbReference type="PROSITE" id="PS50075"/>
    </source>
</evidence>
<dbReference type="PROSITE" id="PS50075">
    <property type="entry name" value="CARRIER"/>
    <property type="match status" value="2"/>
</dbReference>
<dbReference type="Pfam" id="PF00668">
    <property type="entry name" value="Condensation"/>
    <property type="match status" value="2"/>
</dbReference>
<dbReference type="NCBIfam" id="TIGR01733">
    <property type="entry name" value="AA-adenyl-dom"/>
    <property type="match status" value="2"/>
</dbReference>
<evidence type="ECO:0000313" key="6">
    <source>
        <dbReference type="EMBL" id="CUX96954.1"/>
    </source>
</evidence>
<organism evidence="6">
    <name type="scientific">Streptomyces chromofuscus</name>
    <dbReference type="NCBI Taxonomy" id="42881"/>
    <lineage>
        <taxon>Bacteria</taxon>
        <taxon>Bacillati</taxon>
        <taxon>Actinomycetota</taxon>
        <taxon>Actinomycetes</taxon>
        <taxon>Kitasatosporales</taxon>
        <taxon>Streptomycetaceae</taxon>
        <taxon>Streptomyces</taxon>
    </lineage>
</organism>
<dbReference type="SMART" id="SM00823">
    <property type="entry name" value="PKS_PP"/>
    <property type="match status" value="2"/>
</dbReference>
<dbReference type="GO" id="GO:0043041">
    <property type="term" value="P:amino acid activation for nonribosomal peptide biosynthetic process"/>
    <property type="evidence" value="ECO:0007669"/>
    <property type="project" value="TreeGrafter"/>
</dbReference>
<dbReference type="FunFam" id="3.40.50.980:FF:000002">
    <property type="entry name" value="Enterobactin synthetase component F"/>
    <property type="match status" value="1"/>
</dbReference>
<evidence type="ECO:0000256" key="4">
    <source>
        <dbReference type="SAM" id="MobiDB-lite"/>
    </source>
</evidence>
<feature type="domain" description="Carrier" evidence="5">
    <location>
        <begin position="1003"/>
        <end position="1079"/>
    </location>
</feature>